<evidence type="ECO:0000256" key="2">
    <source>
        <dbReference type="ARBA" id="ARBA00023295"/>
    </source>
</evidence>
<keyword evidence="5" id="KW-1185">Reference proteome</keyword>
<dbReference type="Gene3D" id="3.90.245.10">
    <property type="entry name" value="Ribonucleoside hydrolase-like"/>
    <property type="match status" value="1"/>
</dbReference>
<comment type="caution">
    <text evidence="4">The sequence shown here is derived from an EMBL/GenBank/DDBJ whole genome shotgun (WGS) entry which is preliminary data.</text>
</comment>
<reference evidence="4 5" key="1">
    <citation type="submission" date="2019-10" db="EMBL/GenBank/DDBJ databases">
        <title>Description of Paenibacillus terrestris sp. nov.</title>
        <authorList>
            <person name="Carlier A."/>
            <person name="Qi S."/>
        </authorList>
    </citation>
    <scope>NUCLEOTIDE SEQUENCE [LARGE SCALE GENOMIC DNA]</scope>
    <source>
        <strain evidence="4 5">LMG 31458</strain>
    </source>
</reference>
<dbReference type="Pfam" id="PF01156">
    <property type="entry name" value="IU_nuc_hydro"/>
    <property type="match status" value="1"/>
</dbReference>
<gene>
    <name evidence="4" type="ORF">GC098_23835</name>
</gene>
<dbReference type="Proteomes" id="UP000616779">
    <property type="component" value="Unassembled WGS sequence"/>
</dbReference>
<dbReference type="InterPro" id="IPR036452">
    <property type="entry name" value="Ribo_hydro-like"/>
</dbReference>
<protein>
    <submittedName>
        <fullName evidence="4">Nucleoside hydrolase</fullName>
    </submittedName>
</protein>
<dbReference type="CDD" id="cd02650">
    <property type="entry name" value="nuc_hydro_CaPnhB"/>
    <property type="match status" value="1"/>
</dbReference>
<dbReference type="RefSeq" id="WP_171645796.1">
    <property type="nucleotide sequence ID" value="NZ_WHOA01000165.1"/>
</dbReference>
<keyword evidence="1 4" id="KW-0378">Hydrolase</keyword>
<proteinExistence type="predicted"/>
<dbReference type="EMBL" id="WHOA01000165">
    <property type="protein sequence ID" value="NOU74389.1"/>
    <property type="molecule type" value="Genomic_DNA"/>
</dbReference>
<sequence>MKPIILDVDTGIDDALAISYAVNAPEVELLGVTTCFGNVTVQEATRNTLLVLEHLDSSVPVIPGAAKPLFVSRVKASATHIHGEDGIGNTLTNMSTREASKQYAPQFIIDQVRSKPHQVTIITVAAMTNLALAIMQAPDIVGIVDKVVVMGGAVTRAGNVTPHAEANIYADPEAADYVFASGIPITLVGLDVTMETLLPKKDVQVWRDKQTALGTLLADMTDFYIDAYEDFYPGIGGCGLHDPLAVGVAINPDFVKTKPLYVRVDLDGFHSLGRTVGDLRSKPAHEPNMDVCLEVDAERFLEHFLSKVV</sequence>
<organism evidence="4 5">
    <name type="scientific">Paenibacillus phytorum</name>
    <dbReference type="NCBI Taxonomy" id="2654977"/>
    <lineage>
        <taxon>Bacteria</taxon>
        <taxon>Bacillati</taxon>
        <taxon>Bacillota</taxon>
        <taxon>Bacilli</taxon>
        <taxon>Bacillales</taxon>
        <taxon>Paenibacillaceae</taxon>
        <taxon>Paenibacillus</taxon>
    </lineage>
</organism>
<evidence type="ECO:0000259" key="3">
    <source>
        <dbReference type="Pfam" id="PF01156"/>
    </source>
</evidence>
<dbReference type="GO" id="GO:0016787">
    <property type="term" value="F:hydrolase activity"/>
    <property type="evidence" value="ECO:0007669"/>
    <property type="project" value="UniProtKB-KW"/>
</dbReference>
<dbReference type="PANTHER" id="PTHR12304">
    <property type="entry name" value="INOSINE-URIDINE PREFERRING NUCLEOSIDE HYDROLASE"/>
    <property type="match status" value="1"/>
</dbReference>
<feature type="domain" description="Inosine/uridine-preferring nucleoside hydrolase" evidence="3">
    <location>
        <begin position="4"/>
        <end position="302"/>
    </location>
</feature>
<evidence type="ECO:0000256" key="1">
    <source>
        <dbReference type="ARBA" id="ARBA00022801"/>
    </source>
</evidence>
<name>A0ABX1Y3B2_9BACL</name>
<dbReference type="InterPro" id="IPR001910">
    <property type="entry name" value="Inosine/uridine_hydrolase_dom"/>
</dbReference>
<dbReference type="InterPro" id="IPR023186">
    <property type="entry name" value="IUNH"/>
</dbReference>
<evidence type="ECO:0000313" key="4">
    <source>
        <dbReference type="EMBL" id="NOU74389.1"/>
    </source>
</evidence>
<accession>A0ABX1Y3B2</accession>
<keyword evidence="2" id="KW-0326">Glycosidase</keyword>
<dbReference type="PANTHER" id="PTHR12304:SF4">
    <property type="entry name" value="URIDINE NUCLEOSIDASE"/>
    <property type="match status" value="1"/>
</dbReference>
<dbReference type="SUPFAM" id="SSF53590">
    <property type="entry name" value="Nucleoside hydrolase"/>
    <property type="match status" value="1"/>
</dbReference>
<evidence type="ECO:0000313" key="5">
    <source>
        <dbReference type="Proteomes" id="UP000616779"/>
    </source>
</evidence>